<dbReference type="AlphaFoldDB" id="A0A2G9YIQ3"/>
<dbReference type="Pfam" id="PF01558">
    <property type="entry name" value="POR"/>
    <property type="match status" value="1"/>
</dbReference>
<dbReference type="InterPro" id="IPR002869">
    <property type="entry name" value="Pyrv_flavodox_OxRed_cen"/>
</dbReference>
<reference evidence="3 4" key="1">
    <citation type="submission" date="2017-09" db="EMBL/GenBank/DDBJ databases">
        <title>Depth-based differentiation of microbial function through sediment-hosted aquifers and enrichment of novel symbionts in the deep terrestrial subsurface.</title>
        <authorList>
            <person name="Probst A.J."/>
            <person name="Ladd B."/>
            <person name="Jarett J.K."/>
            <person name="Geller-Mcgrath D.E."/>
            <person name="Sieber C.M."/>
            <person name="Emerson J.B."/>
            <person name="Anantharaman K."/>
            <person name="Thomas B.C."/>
            <person name="Malmstrom R."/>
            <person name="Stieglmeier M."/>
            <person name="Klingl A."/>
            <person name="Woyke T."/>
            <person name="Ryan C.M."/>
            <person name="Banfield J.F."/>
        </authorList>
    </citation>
    <scope>NUCLEOTIDE SEQUENCE [LARGE SCALE GENOMIC DNA]</scope>
    <source>
        <strain evidence="3">CG23_combo_of_CG06-09_8_20_14_all_41_10</strain>
    </source>
</reference>
<evidence type="ECO:0000313" key="3">
    <source>
        <dbReference type="EMBL" id="PIP19120.1"/>
    </source>
</evidence>
<evidence type="ECO:0000313" key="4">
    <source>
        <dbReference type="Proteomes" id="UP000231292"/>
    </source>
</evidence>
<dbReference type="PANTHER" id="PTHR42730:SF1">
    <property type="entry name" value="2-OXOGLUTARATE SYNTHASE SUBUNIT KORC"/>
    <property type="match status" value="1"/>
</dbReference>
<dbReference type="Gene3D" id="3.40.920.10">
    <property type="entry name" value="Pyruvate-ferredoxin oxidoreductase, PFOR, domain III"/>
    <property type="match status" value="1"/>
</dbReference>
<evidence type="ECO:0000259" key="2">
    <source>
        <dbReference type="Pfam" id="PF01558"/>
    </source>
</evidence>
<keyword evidence="1" id="KW-0560">Oxidoreductase</keyword>
<dbReference type="Proteomes" id="UP000231292">
    <property type="component" value="Unassembled WGS sequence"/>
</dbReference>
<dbReference type="PANTHER" id="PTHR42730">
    <property type="entry name" value="2-OXOGLUTARATE SYNTHASE SUBUNIT KORC"/>
    <property type="match status" value="1"/>
</dbReference>
<dbReference type="EMBL" id="PCRK01000114">
    <property type="protein sequence ID" value="PIP19120.1"/>
    <property type="molecule type" value="Genomic_DNA"/>
</dbReference>
<comment type="caution">
    <text evidence="3">The sequence shown here is derived from an EMBL/GenBank/DDBJ whole genome shotgun (WGS) entry which is preliminary data.</text>
</comment>
<accession>A0A2G9YIQ3</accession>
<dbReference type="InterPro" id="IPR019752">
    <property type="entry name" value="Pyrv/ketoisovalerate_OxRed_cat"/>
</dbReference>
<proteinExistence type="predicted"/>
<gene>
    <name evidence="3" type="ORF">COX41_04730</name>
</gene>
<name>A0A2G9YIQ3_9BACT</name>
<protein>
    <submittedName>
        <fullName evidence="3">2-oxoacid:ferredoxin oxidoreductase subunit gamma</fullName>
    </submittedName>
</protein>
<dbReference type="InterPro" id="IPR052554">
    <property type="entry name" value="2-oxoglutarate_synth_KorC"/>
</dbReference>
<evidence type="ECO:0000256" key="1">
    <source>
        <dbReference type="ARBA" id="ARBA00023002"/>
    </source>
</evidence>
<sequence>MSYELRVKTMTEKIIIAGSGGQGIMLIGKILAQAAMMEGKFVTWLPAYGAEVRGGTAHCMVVISAEEIGSPYIDKADTLIIMNNPSLSKFKARLNQDGLLIVNSSLVSLSASAANIKKYPFTDIAIKLGNIKVANMAALGCYLRNKKTVALKNVLAVIKEMASKGKKDVLKINQQALQNLLVADV</sequence>
<organism evidence="3 4">
    <name type="scientific">Candidatus Sherwoodlollariibacterium unditelluris</name>
    <dbReference type="NCBI Taxonomy" id="1974757"/>
    <lineage>
        <taxon>Bacteria</taxon>
        <taxon>Pseudomonadati</taxon>
        <taxon>Candidatus Omnitrophota</taxon>
        <taxon>Candidatus Sherwoodlollariibacterium</taxon>
    </lineage>
</organism>
<dbReference type="SUPFAM" id="SSF53323">
    <property type="entry name" value="Pyruvate-ferredoxin oxidoreductase, PFOR, domain III"/>
    <property type="match status" value="1"/>
</dbReference>
<feature type="domain" description="Pyruvate/ketoisovalerate oxidoreductase catalytic" evidence="2">
    <location>
        <begin position="20"/>
        <end position="178"/>
    </location>
</feature>
<dbReference type="GO" id="GO:0016903">
    <property type="term" value="F:oxidoreductase activity, acting on the aldehyde or oxo group of donors"/>
    <property type="evidence" value="ECO:0007669"/>
    <property type="project" value="InterPro"/>
</dbReference>